<keyword evidence="2" id="KW-1185">Reference proteome</keyword>
<accession>A0A8H7CR62</accession>
<dbReference type="Proteomes" id="UP000623467">
    <property type="component" value="Unassembled WGS sequence"/>
</dbReference>
<organism evidence="1 2">
    <name type="scientific">Mycena sanguinolenta</name>
    <dbReference type="NCBI Taxonomy" id="230812"/>
    <lineage>
        <taxon>Eukaryota</taxon>
        <taxon>Fungi</taxon>
        <taxon>Dikarya</taxon>
        <taxon>Basidiomycota</taxon>
        <taxon>Agaricomycotina</taxon>
        <taxon>Agaricomycetes</taxon>
        <taxon>Agaricomycetidae</taxon>
        <taxon>Agaricales</taxon>
        <taxon>Marasmiineae</taxon>
        <taxon>Mycenaceae</taxon>
        <taxon>Mycena</taxon>
    </lineage>
</organism>
<sequence length="250" mass="27921">MCSFLEGPLKDLTSVTEEISRLQSMIDDAINRREKLQHFIDAHLALLSPARRLHEDIVREVFTATLPSTRNATISSDEAPLLLCRVCKSWRAVALSTPQLWASFHIVVTPPPNFERLMTLVETWLTRSGSVPLDISMVYSMASDWNWDVSPLLETFASVSHRWKNVHLTLPNTAAHALGGLTSNDVPQLRSIGLCPPSQDEQNIIGDWPLDFLATKTLRRVTFTGTCSFAFSAISWGTLTCLESSNNALW</sequence>
<dbReference type="EMBL" id="JACAZH010000020">
    <property type="protein sequence ID" value="KAF7345222.1"/>
    <property type="molecule type" value="Genomic_DNA"/>
</dbReference>
<evidence type="ECO:0000313" key="2">
    <source>
        <dbReference type="Proteomes" id="UP000623467"/>
    </source>
</evidence>
<gene>
    <name evidence="1" type="ORF">MSAN_01898800</name>
</gene>
<name>A0A8H7CR62_9AGAR</name>
<proteinExistence type="predicted"/>
<evidence type="ECO:0000313" key="1">
    <source>
        <dbReference type="EMBL" id="KAF7345222.1"/>
    </source>
</evidence>
<reference evidence="1" key="1">
    <citation type="submission" date="2020-05" db="EMBL/GenBank/DDBJ databases">
        <title>Mycena genomes resolve the evolution of fungal bioluminescence.</title>
        <authorList>
            <person name="Tsai I.J."/>
        </authorList>
    </citation>
    <scope>NUCLEOTIDE SEQUENCE</scope>
    <source>
        <strain evidence="1">160909Yilan</strain>
    </source>
</reference>
<dbReference type="OrthoDB" id="3063971at2759"/>
<comment type="caution">
    <text evidence="1">The sequence shown here is derived from an EMBL/GenBank/DDBJ whole genome shotgun (WGS) entry which is preliminary data.</text>
</comment>
<dbReference type="AlphaFoldDB" id="A0A8H7CR62"/>
<protein>
    <submittedName>
        <fullName evidence="1">F-box domain-containing protein</fullName>
    </submittedName>
</protein>